<feature type="transmembrane region" description="Helical" evidence="9">
    <location>
        <begin position="87"/>
        <end position="105"/>
    </location>
</feature>
<evidence type="ECO:0000256" key="7">
    <source>
        <dbReference type="ARBA" id="ARBA00023136"/>
    </source>
</evidence>
<accession>A0A7L8EYV2</accession>
<comment type="catalytic activity">
    <reaction evidence="8 9">
        <text>a ubiquinone + NADH + 5 H(+)(in) = a ubiquinol + NAD(+) + 4 H(+)(out)</text>
        <dbReference type="Rhea" id="RHEA:29091"/>
        <dbReference type="Rhea" id="RHEA-COMP:9565"/>
        <dbReference type="Rhea" id="RHEA-COMP:9566"/>
        <dbReference type="ChEBI" id="CHEBI:15378"/>
        <dbReference type="ChEBI" id="CHEBI:16389"/>
        <dbReference type="ChEBI" id="CHEBI:17976"/>
        <dbReference type="ChEBI" id="CHEBI:57540"/>
        <dbReference type="ChEBI" id="CHEBI:57945"/>
        <dbReference type="EC" id="7.1.1.2"/>
    </reaction>
</comment>
<geneLocation type="mitochondrion" evidence="10"/>
<evidence type="ECO:0000256" key="2">
    <source>
        <dbReference type="ARBA" id="ARBA00008472"/>
    </source>
</evidence>
<evidence type="ECO:0000256" key="6">
    <source>
        <dbReference type="ARBA" id="ARBA00022989"/>
    </source>
</evidence>
<dbReference type="Gene3D" id="1.20.58.1610">
    <property type="entry name" value="NADH:ubiquinone/plastoquinone oxidoreductase, chain 3"/>
    <property type="match status" value="1"/>
</dbReference>
<evidence type="ECO:0000256" key="8">
    <source>
        <dbReference type="ARBA" id="ARBA00049551"/>
    </source>
</evidence>
<dbReference type="EMBL" id="MT436266">
    <property type="protein sequence ID" value="QOE17522.1"/>
    <property type="molecule type" value="Genomic_DNA"/>
</dbReference>
<proteinExistence type="inferred from homology"/>
<keyword evidence="9" id="KW-1278">Translocase</keyword>
<comment type="similarity">
    <text evidence="2 9">Belongs to the complex I subunit 3 family.</text>
</comment>
<evidence type="ECO:0000256" key="1">
    <source>
        <dbReference type="ARBA" id="ARBA00004370"/>
    </source>
</evidence>
<reference evidence="10" key="1">
    <citation type="journal article" date="2020" name="Mitochondrial DNA Part B Resour">
        <title>The complete mitogenome of Habropoda rodoszkowskii (Hymenoptera: Apidae) and phylogenetic analysis.</title>
        <authorList>
            <person name="Lu H."/>
            <person name="Huang D."/>
        </authorList>
    </citation>
    <scope>NUCLEOTIDE SEQUENCE</scope>
</reference>
<keyword evidence="6 9" id="KW-1133">Transmembrane helix</keyword>
<keyword evidence="9" id="KW-0830">Ubiquinone</keyword>
<dbReference type="Pfam" id="PF00507">
    <property type="entry name" value="Oxidored_q4"/>
    <property type="match status" value="1"/>
</dbReference>
<dbReference type="GO" id="GO:0031966">
    <property type="term" value="C:mitochondrial membrane"/>
    <property type="evidence" value="ECO:0007669"/>
    <property type="project" value="UniProtKB-SubCell"/>
</dbReference>
<dbReference type="InterPro" id="IPR000440">
    <property type="entry name" value="NADH_UbQ/plastoQ_OxRdtase_su3"/>
</dbReference>
<sequence length="116" mass="14213">MNYLMLVLFIIIIGFFIYFLNMFICMVKFRSKEKCIPYECGFDPFFKNHLPVSIPFYLIGLMFLVFDIEVVMLIPFVFFMFYLDSLYIMNMFILFLLVMLLTLFLEWNSKYLDWLF</sequence>
<dbReference type="PANTHER" id="PTHR11058:SF9">
    <property type="entry name" value="NADH-UBIQUINONE OXIDOREDUCTASE CHAIN 3"/>
    <property type="match status" value="1"/>
</dbReference>
<evidence type="ECO:0000256" key="4">
    <source>
        <dbReference type="ARBA" id="ARBA00022448"/>
    </source>
</evidence>
<gene>
    <name evidence="10" type="primary">nad3</name>
</gene>
<keyword evidence="7 9" id="KW-0472">Membrane</keyword>
<keyword evidence="9" id="KW-0249">Electron transport</keyword>
<keyword evidence="9 10" id="KW-0496">Mitochondrion</keyword>
<keyword evidence="9" id="KW-0520">NAD</keyword>
<comment type="subcellular location">
    <subcellularLocation>
        <location evidence="1">Membrane</location>
    </subcellularLocation>
    <subcellularLocation>
        <location evidence="9">Mitochondrion membrane</location>
        <topology evidence="9">Multi-pass membrane protein</topology>
    </subcellularLocation>
</comment>
<evidence type="ECO:0000313" key="10">
    <source>
        <dbReference type="EMBL" id="QOE17522.1"/>
    </source>
</evidence>
<keyword evidence="4 9" id="KW-0813">Transport</keyword>
<dbReference type="InterPro" id="IPR038430">
    <property type="entry name" value="NDAH_ubi_oxred_su3_sf"/>
</dbReference>
<feature type="transmembrane region" description="Helical" evidence="9">
    <location>
        <begin position="6"/>
        <end position="27"/>
    </location>
</feature>
<evidence type="ECO:0000256" key="9">
    <source>
        <dbReference type="RuleBase" id="RU003640"/>
    </source>
</evidence>
<dbReference type="GO" id="GO:0030964">
    <property type="term" value="C:NADH dehydrogenase complex"/>
    <property type="evidence" value="ECO:0007669"/>
    <property type="project" value="TreeGrafter"/>
</dbReference>
<feature type="transmembrane region" description="Helical" evidence="9">
    <location>
        <begin position="56"/>
        <end position="81"/>
    </location>
</feature>
<comment type="function">
    <text evidence="9">Core subunit of the mitochondrial membrane respiratory chain NADH dehydrogenase (Complex I) which catalyzes electron transfer from NADH through the respiratory chain, using ubiquinone as an electron acceptor. Essential for the catalytic activity of complex I.</text>
</comment>
<evidence type="ECO:0000256" key="3">
    <source>
        <dbReference type="ARBA" id="ARBA00021007"/>
    </source>
</evidence>
<name>A0A7L8EYV2_9HYME</name>
<keyword evidence="9" id="KW-0679">Respiratory chain</keyword>
<evidence type="ECO:0000256" key="5">
    <source>
        <dbReference type="ARBA" id="ARBA00022692"/>
    </source>
</evidence>
<keyword evidence="5 9" id="KW-0812">Transmembrane</keyword>
<dbReference type="AlphaFoldDB" id="A0A7L8EYV2"/>
<protein>
    <recommendedName>
        <fullName evidence="3 9">NADH-ubiquinone oxidoreductase chain 3</fullName>
        <ecNumber evidence="9">7.1.1.2</ecNumber>
    </recommendedName>
</protein>
<dbReference type="PANTHER" id="PTHR11058">
    <property type="entry name" value="NADH-UBIQUINONE OXIDOREDUCTASE CHAIN 3"/>
    <property type="match status" value="1"/>
</dbReference>
<dbReference type="EC" id="7.1.1.2" evidence="9"/>
<dbReference type="GO" id="GO:0008137">
    <property type="term" value="F:NADH dehydrogenase (ubiquinone) activity"/>
    <property type="evidence" value="ECO:0007669"/>
    <property type="project" value="UniProtKB-UniRule"/>
</dbReference>
<organism evidence="10">
    <name type="scientific">Habropoda radoszkowskii</name>
    <dbReference type="NCBI Taxonomy" id="597470"/>
    <lineage>
        <taxon>Eukaryota</taxon>
        <taxon>Metazoa</taxon>
        <taxon>Ecdysozoa</taxon>
        <taxon>Arthropoda</taxon>
        <taxon>Hexapoda</taxon>
        <taxon>Insecta</taxon>
        <taxon>Pterygota</taxon>
        <taxon>Neoptera</taxon>
        <taxon>Endopterygota</taxon>
        <taxon>Hymenoptera</taxon>
        <taxon>Apocrita</taxon>
        <taxon>Aculeata</taxon>
        <taxon>Apoidea</taxon>
        <taxon>Anthophila</taxon>
        <taxon>Apidae</taxon>
        <taxon>Habropoda</taxon>
    </lineage>
</organism>